<accession>A0ABT2YJ05</accession>
<dbReference type="EMBL" id="JAJIRN010000008">
    <property type="protein sequence ID" value="MCV2370018.1"/>
    <property type="molecule type" value="Genomic_DNA"/>
</dbReference>
<name>A0ABT2YJ05_9BURK</name>
<organism evidence="1 2">
    <name type="scientific">Roseateles oligotrophus</name>
    <dbReference type="NCBI Taxonomy" id="1769250"/>
    <lineage>
        <taxon>Bacteria</taxon>
        <taxon>Pseudomonadati</taxon>
        <taxon>Pseudomonadota</taxon>
        <taxon>Betaproteobacteria</taxon>
        <taxon>Burkholderiales</taxon>
        <taxon>Sphaerotilaceae</taxon>
        <taxon>Roseateles</taxon>
    </lineage>
</organism>
<dbReference type="Proteomes" id="UP001209701">
    <property type="component" value="Unassembled WGS sequence"/>
</dbReference>
<dbReference type="InterPro" id="IPR025048">
    <property type="entry name" value="DUF3987"/>
</dbReference>
<gene>
    <name evidence="1" type="ORF">LNV07_18195</name>
</gene>
<protein>
    <submittedName>
        <fullName evidence="1">DUF3987 domain-containing protein</fullName>
    </submittedName>
</protein>
<comment type="caution">
    <text evidence="1">The sequence shown here is derived from an EMBL/GenBank/DDBJ whole genome shotgun (WGS) entry which is preliminary data.</text>
</comment>
<evidence type="ECO:0000313" key="2">
    <source>
        <dbReference type="Proteomes" id="UP001209701"/>
    </source>
</evidence>
<proteinExistence type="predicted"/>
<reference evidence="1 2" key="1">
    <citation type="submission" date="2021-11" db="EMBL/GenBank/DDBJ databases">
        <authorList>
            <person name="Liang Q."/>
            <person name="Mou H."/>
            <person name="Liu Z."/>
        </authorList>
    </citation>
    <scope>NUCLEOTIDE SEQUENCE [LARGE SCALE GENOMIC DNA]</scope>
    <source>
        <strain evidence="1 2">CHU3</strain>
    </source>
</reference>
<dbReference type="Pfam" id="PF13148">
    <property type="entry name" value="DUF3987"/>
    <property type="match status" value="2"/>
</dbReference>
<dbReference type="RefSeq" id="WP_263572605.1">
    <property type="nucleotide sequence ID" value="NZ_JAJIRN010000008.1"/>
</dbReference>
<sequence>MNYFNRPFVPHQQRDPLRELTGLLGNLAYDLAVSGVDIAIVVSQLIAFISVLTQGVADVLWPNGQRLPIGANVLLVAPSGSGKSMIFKLLMEAITRFLNRADINADSLSRPAFFLEDATRAAVIEHLRDWPVAGLFSDEGGQLNQLLRSAAPTLAKLLDGSPLRHARVSTGRIELVNCRLMMLLTEQPHIFEASKVLLGASTGGVGLINRFIVASATAMPTGSSLHRVGLSEPVRRRYELRIEDLLARTIQQVKSKAERPALQLSPETQNFFIPLADEIRQKLGTHASYRTISEYASRHSERVLKLAGSIHVFEHGPEGEVELATVKTADMLDRWSMDNFRRMTYQPPKVSQAEQDALTLEQALAQAVHSTGRNAFPLSQVRRSAPNMGFTRARLDRAVPILAGQGKVTVMLVGSVDWLQFNRPSDRLFGY</sequence>
<keyword evidence="2" id="KW-1185">Reference proteome</keyword>
<evidence type="ECO:0000313" key="1">
    <source>
        <dbReference type="EMBL" id="MCV2370018.1"/>
    </source>
</evidence>
<dbReference type="InterPro" id="IPR027417">
    <property type="entry name" value="P-loop_NTPase"/>
</dbReference>
<dbReference type="SUPFAM" id="SSF52540">
    <property type="entry name" value="P-loop containing nucleoside triphosphate hydrolases"/>
    <property type="match status" value="1"/>
</dbReference>